<dbReference type="CDD" id="cd03205">
    <property type="entry name" value="GST_C_6"/>
    <property type="match status" value="1"/>
</dbReference>
<dbReference type="Pfam" id="PF13409">
    <property type="entry name" value="GST_N_2"/>
    <property type="match status" value="1"/>
</dbReference>
<dbReference type="EMBL" id="JBHTLQ010000005">
    <property type="protein sequence ID" value="MFD1189556.1"/>
    <property type="molecule type" value="Genomic_DNA"/>
</dbReference>
<dbReference type="Proteomes" id="UP001597216">
    <property type="component" value="Unassembled WGS sequence"/>
</dbReference>
<dbReference type="Gene3D" id="1.20.1050.10">
    <property type="match status" value="1"/>
</dbReference>
<dbReference type="SUPFAM" id="SSF47616">
    <property type="entry name" value="GST C-terminal domain-like"/>
    <property type="match status" value="1"/>
</dbReference>
<dbReference type="SUPFAM" id="SSF52833">
    <property type="entry name" value="Thioredoxin-like"/>
    <property type="match status" value="1"/>
</dbReference>
<protein>
    <submittedName>
        <fullName evidence="2">Glutathione S-transferase</fullName>
    </submittedName>
</protein>
<dbReference type="CDD" id="cd03049">
    <property type="entry name" value="GST_N_3"/>
    <property type="match status" value="1"/>
</dbReference>
<evidence type="ECO:0000259" key="1">
    <source>
        <dbReference type="PROSITE" id="PS50404"/>
    </source>
</evidence>
<proteinExistence type="predicted"/>
<dbReference type="Gene3D" id="3.40.30.10">
    <property type="entry name" value="Glutaredoxin"/>
    <property type="match status" value="1"/>
</dbReference>
<dbReference type="Pfam" id="PF13410">
    <property type="entry name" value="GST_C_2"/>
    <property type="match status" value="1"/>
</dbReference>
<name>A0ABW3SZI3_9CAUL</name>
<sequence>MKLFYSNASPFARMVLVAAHELGLADRIELVTAAVSPTAANADVAAANPLSKVPTLVTDDGAAIYDSRVIVDYLDSLTPRALAPRAGPERFAVLTDLAAAIGLLDAALSARYERAFRPEPLRWEDWAQGQVDKIRRTLDLFETRSLKGAGEIGIVDIAVGCCLGYLDFRFPEEDWRATRPKLAAFYADLAKRPAWPLTDPAR</sequence>
<gene>
    <name evidence="2" type="ORF">ACFQ27_03110</name>
</gene>
<accession>A0ABW3SZI3</accession>
<dbReference type="PROSITE" id="PS50404">
    <property type="entry name" value="GST_NTER"/>
    <property type="match status" value="1"/>
</dbReference>
<dbReference type="InterPro" id="IPR050983">
    <property type="entry name" value="GST_Omega/HSP26"/>
</dbReference>
<feature type="domain" description="GST N-terminal" evidence="1">
    <location>
        <begin position="1"/>
        <end position="82"/>
    </location>
</feature>
<dbReference type="InterPro" id="IPR004045">
    <property type="entry name" value="Glutathione_S-Trfase_N"/>
</dbReference>
<dbReference type="PANTHER" id="PTHR43968:SF6">
    <property type="entry name" value="GLUTATHIONE S-TRANSFERASE OMEGA"/>
    <property type="match status" value="1"/>
</dbReference>
<dbReference type="PANTHER" id="PTHR43968">
    <property type="match status" value="1"/>
</dbReference>
<comment type="caution">
    <text evidence="2">The sequence shown here is derived from an EMBL/GenBank/DDBJ whole genome shotgun (WGS) entry which is preliminary data.</text>
</comment>
<dbReference type="InterPro" id="IPR036249">
    <property type="entry name" value="Thioredoxin-like_sf"/>
</dbReference>
<keyword evidence="3" id="KW-1185">Reference proteome</keyword>
<evidence type="ECO:0000313" key="2">
    <source>
        <dbReference type="EMBL" id="MFD1189556.1"/>
    </source>
</evidence>
<organism evidence="2 3">
    <name type="scientific">Phenylobacterium conjunctum</name>
    <dbReference type="NCBI Taxonomy" id="1298959"/>
    <lineage>
        <taxon>Bacteria</taxon>
        <taxon>Pseudomonadati</taxon>
        <taxon>Pseudomonadota</taxon>
        <taxon>Alphaproteobacteria</taxon>
        <taxon>Caulobacterales</taxon>
        <taxon>Caulobacteraceae</taxon>
        <taxon>Phenylobacterium</taxon>
    </lineage>
</organism>
<dbReference type="InterPro" id="IPR036282">
    <property type="entry name" value="Glutathione-S-Trfase_C_sf"/>
</dbReference>
<reference evidence="3" key="1">
    <citation type="journal article" date="2019" name="Int. J. Syst. Evol. Microbiol.">
        <title>The Global Catalogue of Microorganisms (GCM) 10K type strain sequencing project: providing services to taxonomists for standard genome sequencing and annotation.</title>
        <authorList>
            <consortium name="The Broad Institute Genomics Platform"/>
            <consortium name="The Broad Institute Genome Sequencing Center for Infectious Disease"/>
            <person name="Wu L."/>
            <person name="Ma J."/>
        </authorList>
    </citation>
    <scope>NUCLEOTIDE SEQUENCE [LARGE SCALE GENOMIC DNA]</scope>
    <source>
        <strain evidence="3">CCUG 55074</strain>
    </source>
</reference>
<evidence type="ECO:0000313" key="3">
    <source>
        <dbReference type="Proteomes" id="UP001597216"/>
    </source>
</evidence>
<dbReference type="RefSeq" id="WP_374346364.1">
    <property type="nucleotide sequence ID" value="NZ_JBHTLQ010000005.1"/>
</dbReference>